<organism evidence="2 3">
    <name type="scientific">Parnassius apollo</name>
    <name type="common">Apollo butterfly</name>
    <name type="synonym">Papilio apollo</name>
    <dbReference type="NCBI Taxonomy" id="110799"/>
    <lineage>
        <taxon>Eukaryota</taxon>
        <taxon>Metazoa</taxon>
        <taxon>Ecdysozoa</taxon>
        <taxon>Arthropoda</taxon>
        <taxon>Hexapoda</taxon>
        <taxon>Insecta</taxon>
        <taxon>Pterygota</taxon>
        <taxon>Neoptera</taxon>
        <taxon>Endopterygota</taxon>
        <taxon>Lepidoptera</taxon>
        <taxon>Glossata</taxon>
        <taxon>Ditrysia</taxon>
        <taxon>Papilionoidea</taxon>
        <taxon>Papilionidae</taxon>
        <taxon>Parnassiinae</taxon>
        <taxon>Parnassini</taxon>
        <taxon>Parnassius</taxon>
        <taxon>Parnassius</taxon>
    </lineage>
</organism>
<dbReference type="AlphaFoldDB" id="A0A8S3W7U7"/>
<evidence type="ECO:0000313" key="2">
    <source>
        <dbReference type="EMBL" id="CAG4944898.1"/>
    </source>
</evidence>
<name>A0A8S3W7U7_PARAO</name>
<protein>
    <submittedName>
        <fullName evidence="2">(apollo) hypothetical protein</fullName>
    </submittedName>
</protein>
<dbReference type="Proteomes" id="UP000691718">
    <property type="component" value="Unassembled WGS sequence"/>
</dbReference>
<reference evidence="2" key="1">
    <citation type="submission" date="2021-04" db="EMBL/GenBank/DDBJ databases">
        <authorList>
            <person name="Tunstrom K."/>
        </authorList>
    </citation>
    <scope>NUCLEOTIDE SEQUENCE</scope>
</reference>
<feature type="compositionally biased region" description="Acidic residues" evidence="1">
    <location>
        <begin position="22"/>
        <end position="33"/>
    </location>
</feature>
<keyword evidence="3" id="KW-1185">Reference proteome</keyword>
<evidence type="ECO:0000256" key="1">
    <source>
        <dbReference type="SAM" id="MobiDB-lite"/>
    </source>
</evidence>
<dbReference type="EMBL" id="CAJQZP010000196">
    <property type="protein sequence ID" value="CAG4944898.1"/>
    <property type="molecule type" value="Genomic_DNA"/>
</dbReference>
<feature type="compositionally biased region" description="Polar residues" evidence="1">
    <location>
        <begin position="82"/>
        <end position="107"/>
    </location>
</feature>
<feature type="region of interest" description="Disordered" evidence="1">
    <location>
        <begin position="82"/>
        <end position="134"/>
    </location>
</feature>
<gene>
    <name evidence="2" type="ORF">PAPOLLO_LOCUS2954</name>
</gene>
<dbReference type="OrthoDB" id="7480424at2759"/>
<feature type="region of interest" description="Disordered" evidence="1">
    <location>
        <begin position="1"/>
        <end position="33"/>
    </location>
</feature>
<accession>A0A8S3W7U7</accession>
<evidence type="ECO:0000313" key="3">
    <source>
        <dbReference type="Proteomes" id="UP000691718"/>
    </source>
</evidence>
<sequence length="160" mass="17914">MSRRKNLNSDDIQQFLEIPSGSEDDLELSDEDSDDDLIRIQDLVLNEVETCPEVLQDDFFDENVSILSQRSSSSMLVIQPTSSSSNIANVASQPSTSRQVNPRSSRVASRPQAVPTPRIISPSPQPVRPARPKPKREYIWRKMDFQPPDTTFTGVDVLAT</sequence>
<comment type="caution">
    <text evidence="2">The sequence shown here is derived from an EMBL/GenBank/DDBJ whole genome shotgun (WGS) entry which is preliminary data.</text>
</comment>
<proteinExistence type="predicted"/>